<evidence type="ECO:0000256" key="2">
    <source>
        <dbReference type="SAM" id="SignalP"/>
    </source>
</evidence>
<sequence>MKMKSTLAALAALAVSAHMAQAEVSTDGIAADLQANGFTNVEIKVGPTQVKAEGYNPNGTKIEVVYDRATGKIQKQEMSRTRAGYDMTQGVSVRQQSEDFYDGSDDDHMDDHGDGHSGSDDHMDDSHDDDHTTSDSDHSSDDGGSHESGSDDGGSHDSGSDGGGSHDSGGDDGGDDD</sequence>
<dbReference type="Proteomes" id="UP000190787">
    <property type="component" value="Unassembled WGS sequence"/>
</dbReference>
<feature type="chain" id="PRO_5045893703" description="PepSY domain-containing protein" evidence="2">
    <location>
        <begin position="23"/>
        <end position="177"/>
    </location>
</feature>
<proteinExistence type="predicted"/>
<protein>
    <recommendedName>
        <fullName evidence="3">PepSY domain-containing protein</fullName>
    </recommendedName>
</protein>
<reference evidence="4 5" key="1">
    <citation type="submission" date="2016-11" db="EMBL/GenBank/DDBJ databases">
        <title>A multilocus sequence analysis scheme for characterization of bacteria in the genus Thioclava.</title>
        <authorList>
            <person name="Liu Y."/>
            <person name="Shao Z."/>
        </authorList>
    </citation>
    <scope>NUCLEOTIDE SEQUENCE [LARGE SCALE GENOMIC DNA]</scope>
    <source>
        <strain evidence="4 5">TAW-CT134</strain>
    </source>
</reference>
<comment type="caution">
    <text evidence="4">The sequence shown here is derived from an EMBL/GenBank/DDBJ whole genome shotgun (WGS) entry which is preliminary data.</text>
</comment>
<feature type="compositionally biased region" description="Basic and acidic residues" evidence="1">
    <location>
        <begin position="109"/>
        <end position="159"/>
    </location>
</feature>
<evidence type="ECO:0000313" key="5">
    <source>
        <dbReference type="Proteomes" id="UP000190787"/>
    </source>
</evidence>
<keyword evidence="5" id="KW-1185">Reference proteome</keyword>
<gene>
    <name evidence="4" type="ORF">BMI91_14315</name>
</gene>
<evidence type="ECO:0000259" key="3">
    <source>
        <dbReference type="Pfam" id="PF13670"/>
    </source>
</evidence>
<evidence type="ECO:0000256" key="1">
    <source>
        <dbReference type="SAM" id="MobiDB-lite"/>
    </source>
</evidence>
<dbReference type="EMBL" id="MPZV01000003">
    <property type="protein sequence ID" value="OOY23642.1"/>
    <property type="molecule type" value="Genomic_DNA"/>
</dbReference>
<keyword evidence="2" id="KW-0732">Signal</keyword>
<dbReference type="Pfam" id="PF13670">
    <property type="entry name" value="PepSY_2"/>
    <property type="match status" value="1"/>
</dbReference>
<name>A0ABX3MW92_9RHOB</name>
<feature type="compositionally biased region" description="Acidic residues" evidence="1">
    <location>
        <begin position="99"/>
        <end position="108"/>
    </location>
</feature>
<feature type="domain" description="PepSY" evidence="3">
    <location>
        <begin position="7"/>
        <end position="77"/>
    </location>
</feature>
<evidence type="ECO:0000313" key="4">
    <source>
        <dbReference type="EMBL" id="OOY23642.1"/>
    </source>
</evidence>
<dbReference type="InterPro" id="IPR025711">
    <property type="entry name" value="PepSY"/>
</dbReference>
<feature type="region of interest" description="Disordered" evidence="1">
    <location>
        <begin position="72"/>
        <end position="177"/>
    </location>
</feature>
<accession>A0ABX3MW92</accession>
<feature type="signal peptide" evidence="2">
    <location>
        <begin position="1"/>
        <end position="22"/>
    </location>
</feature>
<dbReference type="RefSeq" id="WP_078605536.1">
    <property type="nucleotide sequence ID" value="NZ_MPZV01000003.1"/>
</dbReference>
<organism evidence="4 5">
    <name type="scientific">Thioclava sediminum</name>
    <dbReference type="NCBI Taxonomy" id="1915319"/>
    <lineage>
        <taxon>Bacteria</taxon>
        <taxon>Pseudomonadati</taxon>
        <taxon>Pseudomonadota</taxon>
        <taxon>Alphaproteobacteria</taxon>
        <taxon>Rhodobacterales</taxon>
        <taxon>Paracoccaceae</taxon>
        <taxon>Thioclava</taxon>
    </lineage>
</organism>